<accession>A0AAD6NG31</accession>
<sequence>MHDSRTGSKAIKTRRRGPFEALQHTYRERAWPKMEILTPPSLRTERHRNSHAPISIMPPNPTTPTDRPPIMETIARLKRRRSSEARRTNTLENILKSGEPSDFKITCKGKEWNVHKATLRPQSDYFSAILNSGFRETKEAALDLSSDEVEHVEQMLKFLYSGDYDDLCPEKTENTRPDNTEETTTESQDPVIESAKRDIHLYVMGDKYLIGPLKEKATAKLRRTLPWKWKESFWPLVDLIVETTPPSATILDPIMDLWVEIGMALVEDDEFNSKITQYPTLELRFLRRLIRKIRVDLHLQKRTITSILTHRSHTTYIRAIIEAAREAAAAESANQATDTNDD</sequence>
<dbReference type="Gene3D" id="3.30.710.10">
    <property type="entry name" value="Potassium Channel Kv1.1, Chain A"/>
    <property type="match status" value="1"/>
</dbReference>
<keyword evidence="4" id="KW-1185">Reference proteome</keyword>
<dbReference type="EMBL" id="JAQGDS010000012">
    <property type="protein sequence ID" value="KAJ6256854.1"/>
    <property type="molecule type" value="Genomic_DNA"/>
</dbReference>
<evidence type="ECO:0000313" key="3">
    <source>
        <dbReference type="EMBL" id="KAJ6256854.1"/>
    </source>
</evidence>
<dbReference type="PANTHER" id="PTHR47843:SF5">
    <property type="entry name" value="BTB_POZ DOMAIN PROTEIN"/>
    <property type="match status" value="1"/>
</dbReference>
<feature type="compositionally biased region" description="Basic and acidic residues" evidence="1">
    <location>
        <begin position="168"/>
        <end position="179"/>
    </location>
</feature>
<dbReference type="PROSITE" id="PS50097">
    <property type="entry name" value="BTB"/>
    <property type="match status" value="1"/>
</dbReference>
<evidence type="ECO:0000259" key="2">
    <source>
        <dbReference type="PROSITE" id="PS50097"/>
    </source>
</evidence>
<feature type="region of interest" description="Disordered" evidence="1">
    <location>
        <begin position="168"/>
        <end position="189"/>
    </location>
</feature>
<evidence type="ECO:0000256" key="1">
    <source>
        <dbReference type="SAM" id="MobiDB-lite"/>
    </source>
</evidence>
<gene>
    <name evidence="3" type="ORF">Dda_8723</name>
</gene>
<dbReference type="Pfam" id="PF00651">
    <property type="entry name" value="BTB"/>
    <property type="match status" value="1"/>
</dbReference>
<evidence type="ECO:0000313" key="4">
    <source>
        <dbReference type="Proteomes" id="UP001221413"/>
    </source>
</evidence>
<organism evidence="3 4">
    <name type="scientific">Drechslerella dactyloides</name>
    <name type="common">Nematode-trapping fungus</name>
    <name type="synonym">Arthrobotrys dactyloides</name>
    <dbReference type="NCBI Taxonomy" id="74499"/>
    <lineage>
        <taxon>Eukaryota</taxon>
        <taxon>Fungi</taxon>
        <taxon>Dikarya</taxon>
        <taxon>Ascomycota</taxon>
        <taxon>Pezizomycotina</taxon>
        <taxon>Orbiliomycetes</taxon>
        <taxon>Orbiliales</taxon>
        <taxon>Orbiliaceae</taxon>
        <taxon>Drechslerella</taxon>
    </lineage>
</organism>
<name>A0AAD6NG31_DREDA</name>
<dbReference type="Proteomes" id="UP001221413">
    <property type="component" value="Unassembled WGS sequence"/>
</dbReference>
<dbReference type="AlphaFoldDB" id="A0AAD6NG31"/>
<dbReference type="InterPro" id="IPR000210">
    <property type="entry name" value="BTB/POZ_dom"/>
</dbReference>
<comment type="caution">
    <text evidence="3">The sequence shown here is derived from an EMBL/GenBank/DDBJ whole genome shotgun (WGS) entry which is preliminary data.</text>
</comment>
<dbReference type="InterPro" id="IPR011333">
    <property type="entry name" value="SKP1/BTB/POZ_sf"/>
</dbReference>
<dbReference type="SMART" id="SM00225">
    <property type="entry name" value="BTB"/>
    <property type="match status" value="1"/>
</dbReference>
<dbReference type="CDD" id="cd18186">
    <property type="entry name" value="BTB_POZ_ZBTB_KLHL-like"/>
    <property type="match status" value="1"/>
</dbReference>
<reference evidence="3" key="1">
    <citation type="submission" date="2023-01" db="EMBL/GenBank/DDBJ databases">
        <title>The chitinases involved in constricting ring structure development in the nematode-trapping fungus Drechslerella dactyloides.</title>
        <authorList>
            <person name="Wang R."/>
            <person name="Zhang L."/>
            <person name="Tang P."/>
            <person name="Li S."/>
            <person name="Liang L."/>
        </authorList>
    </citation>
    <scope>NUCLEOTIDE SEQUENCE</scope>
    <source>
        <strain evidence="3">YMF1.00031</strain>
    </source>
</reference>
<dbReference type="PANTHER" id="PTHR47843">
    <property type="entry name" value="BTB DOMAIN-CONTAINING PROTEIN-RELATED"/>
    <property type="match status" value="1"/>
</dbReference>
<feature type="domain" description="BTB" evidence="2">
    <location>
        <begin position="101"/>
        <end position="165"/>
    </location>
</feature>
<proteinExistence type="predicted"/>
<dbReference type="SUPFAM" id="SSF54695">
    <property type="entry name" value="POZ domain"/>
    <property type="match status" value="1"/>
</dbReference>
<protein>
    <recommendedName>
        <fullName evidence="2">BTB domain-containing protein</fullName>
    </recommendedName>
</protein>